<comment type="caution">
    <text evidence="1">The sequence shown here is derived from an EMBL/GenBank/DDBJ whole genome shotgun (WGS) entry which is preliminary data.</text>
</comment>
<proteinExistence type="predicted"/>
<protein>
    <submittedName>
        <fullName evidence="1">Carbon-nitrogen hydrolase family protein</fullName>
    </submittedName>
</protein>
<dbReference type="Proteomes" id="UP001204621">
    <property type="component" value="Unassembled WGS sequence"/>
</dbReference>
<sequence>MRILDVIRQLLPAGPVAEPFGEPLDSFSARVSPTYQTCPTWPPDVFAVVGTIIDHSGCYTQASPDRTDLPAHETYLQAVHDIAASWDNLLAVPAEVAELWASLVAVYGEMALEDIRNIPDVQATLFMLFAIADEVSQGMGWDTATDGELNDFATAVLISAALEPGQKPLYRLPDWPNSLCRMVPADQVVVLPKSITTDKGCTIRSLSHNLALLPCRTVLDSEWRLVSRDAHGGGSSALRLLLVPFPYVIPPDSFVLSSARRKMKNGTTHAAFFGLDQKWLETKDGKRLTGEALAKELILPLIEAAAAQADGQKPNGVVLPECALDEDTTIGLIDALRGSGIEFLITGVLEHDEDSGRWLNQAYTLFMDSQVAKPQNKHHRWRIDGPQAKSYGLDFDPDPDNAQWWEDIDVSMRRLPFYAFRKDTSLVTLICEDLARMEPAMNAIRAVGPNLVVALLMDGPQLGSRWPGRYAGVLADEPGCAVLSLTCAATVDLSNAYYVTTANPETPPERVIARWTQAGASIDIVLPDPANGVLLTLQSNPRHQTTLDNRSDQSHARALSFVSQHAIVAGTRPDNWT</sequence>
<gene>
    <name evidence="1" type="ORF">NX778_15720</name>
</gene>
<evidence type="ECO:0000313" key="2">
    <source>
        <dbReference type="Proteomes" id="UP001204621"/>
    </source>
</evidence>
<accession>A0ABT2CZW2</accession>
<dbReference type="SUPFAM" id="SSF56317">
    <property type="entry name" value="Carbon-nitrogen hydrolase"/>
    <property type="match status" value="1"/>
</dbReference>
<keyword evidence="2" id="KW-1185">Reference proteome</keyword>
<dbReference type="EMBL" id="JANUGU010000005">
    <property type="protein sequence ID" value="MCS0659518.1"/>
    <property type="molecule type" value="Genomic_DNA"/>
</dbReference>
<dbReference type="GO" id="GO:0016787">
    <property type="term" value="F:hydrolase activity"/>
    <property type="evidence" value="ECO:0007669"/>
    <property type="project" value="UniProtKB-KW"/>
</dbReference>
<name>A0ABT2CZW2_9BURK</name>
<organism evidence="1 2">
    <name type="scientific">Massilia terrae</name>
    <dbReference type="NCBI Taxonomy" id="1811224"/>
    <lineage>
        <taxon>Bacteria</taxon>
        <taxon>Pseudomonadati</taxon>
        <taxon>Pseudomonadota</taxon>
        <taxon>Betaproteobacteria</taxon>
        <taxon>Burkholderiales</taxon>
        <taxon>Oxalobacteraceae</taxon>
        <taxon>Telluria group</taxon>
        <taxon>Massilia</taxon>
    </lineage>
</organism>
<dbReference type="Gene3D" id="3.60.110.10">
    <property type="entry name" value="Carbon-nitrogen hydrolase"/>
    <property type="match status" value="1"/>
</dbReference>
<dbReference type="RefSeq" id="WP_258812708.1">
    <property type="nucleotide sequence ID" value="NZ_JANUGU010000005.1"/>
</dbReference>
<evidence type="ECO:0000313" key="1">
    <source>
        <dbReference type="EMBL" id="MCS0659518.1"/>
    </source>
</evidence>
<dbReference type="InterPro" id="IPR036526">
    <property type="entry name" value="C-N_Hydrolase_sf"/>
</dbReference>
<reference evidence="1 2" key="1">
    <citation type="submission" date="2022-08" db="EMBL/GenBank/DDBJ databases">
        <title>Reclassification of Massilia species as members of the genera Telluria, Duganella, Pseudoduganella, Mokoshia gen. nov. and Zemynaea gen. nov. using orthogonal and non-orthogonal genome-based approaches.</title>
        <authorList>
            <person name="Bowman J.P."/>
        </authorList>
    </citation>
    <scope>NUCLEOTIDE SEQUENCE [LARGE SCALE GENOMIC DNA]</scope>
    <source>
        <strain evidence="1 2">JCM 31606</strain>
    </source>
</reference>
<keyword evidence="1" id="KW-0378">Hydrolase</keyword>